<evidence type="ECO:0000256" key="3">
    <source>
        <dbReference type="ARBA" id="ARBA00022679"/>
    </source>
</evidence>
<evidence type="ECO:0000256" key="7">
    <source>
        <dbReference type="ARBA" id="ARBA00047899"/>
    </source>
</evidence>
<dbReference type="EC" id="2.7.11.1" evidence="1"/>
<dbReference type="GO" id="GO:0005524">
    <property type="term" value="F:ATP binding"/>
    <property type="evidence" value="ECO:0007669"/>
    <property type="project" value="UniProtKB-KW"/>
</dbReference>
<dbReference type="Gene3D" id="1.10.510.10">
    <property type="entry name" value="Transferase(Phosphotransferase) domain 1"/>
    <property type="match status" value="2"/>
</dbReference>
<name>A0A1R3KQQ8_9ROSI</name>
<feature type="region of interest" description="Disordered" evidence="9">
    <location>
        <begin position="27"/>
        <end position="128"/>
    </location>
</feature>
<dbReference type="InterPro" id="IPR024604">
    <property type="entry name" value="GSG2_C"/>
</dbReference>
<evidence type="ECO:0000256" key="4">
    <source>
        <dbReference type="ARBA" id="ARBA00022741"/>
    </source>
</evidence>
<accession>A0A1R3KQQ8</accession>
<feature type="domain" description="Serine/threonine-protein kinase haspin C-terminal" evidence="10">
    <location>
        <begin position="328"/>
        <end position="420"/>
    </location>
</feature>
<feature type="region of interest" description="Disordered" evidence="9">
    <location>
        <begin position="202"/>
        <end position="229"/>
    </location>
</feature>
<dbReference type="GO" id="GO:0035556">
    <property type="term" value="P:intracellular signal transduction"/>
    <property type="evidence" value="ECO:0007669"/>
    <property type="project" value="TreeGrafter"/>
</dbReference>
<dbReference type="PANTHER" id="PTHR24419">
    <property type="entry name" value="INTERLEUKIN-1 RECEPTOR-ASSOCIATED KINASE"/>
    <property type="match status" value="1"/>
</dbReference>
<keyword evidence="2" id="KW-0723">Serine/threonine-protein kinase</keyword>
<dbReference type="AlphaFoldDB" id="A0A1R3KQQ8"/>
<dbReference type="OrthoDB" id="21018at2759"/>
<keyword evidence="3" id="KW-0808">Transferase</keyword>
<keyword evidence="12" id="KW-1185">Reference proteome</keyword>
<dbReference type="GO" id="GO:0005737">
    <property type="term" value="C:cytoplasm"/>
    <property type="evidence" value="ECO:0007669"/>
    <property type="project" value="TreeGrafter"/>
</dbReference>
<comment type="catalytic activity">
    <reaction evidence="8">
        <text>L-seryl-[protein] + ATP = O-phospho-L-seryl-[protein] + ADP + H(+)</text>
        <dbReference type="Rhea" id="RHEA:17989"/>
        <dbReference type="Rhea" id="RHEA-COMP:9863"/>
        <dbReference type="Rhea" id="RHEA-COMP:11604"/>
        <dbReference type="ChEBI" id="CHEBI:15378"/>
        <dbReference type="ChEBI" id="CHEBI:29999"/>
        <dbReference type="ChEBI" id="CHEBI:30616"/>
        <dbReference type="ChEBI" id="CHEBI:83421"/>
        <dbReference type="ChEBI" id="CHEBI:456216"/>
        <dbReference type="EC" id="2.7.11.1"/>
    </reaction>
</comment>
<gene>
    <name evidence="11" type="ORF">COLO4_05510</name>
</gene>
<evidence type="ECO:0000313" key="11">
    <source>
        <dbReference type="EMBL" id="OMP09397.1"/>
    </source>
</evidence>
<dbReference type="EMBL" id="AWUE01012366">
    <property type="protein sequence ID" value="OMP09397.1"/>
    <property type="molecule type" value="Genomic_DNA"/>
</dbReference>
<comment type="catalytic activity">
    <reaction evidence="7">
        <text>L-threonyl-[protein] + ATP = O-phospho-L-threonyl-[protein] + ADP + H(+)</text>
        <dbReference type="Rhea" id="RHEA:46608"/>
        <dbReference type="Rhea" id="RHEA-COMP:11060"/>
        <dbReference type="Rhea" id="RHEA-COMP:11605"/>
        <dbReference type="ChEBI" id="CHEBI:15378"/>
        <dbReference type="ChEBI" id="CHEBI:30013"/>
        <dbReference type="ChEBI" id="CHEBI:30616"/>
        <dbReference type="ChEBI" id="CHEBI:61977"/>
        <dbReference type="ChEBI" id="CHEBI:456216"/>
        <dbReference type="EC" id="2.7.11.1"/>
    </reaction>
</comment>
<sequence length="432" mass="49324">MDNRKAKSGIWSEIIASDSELQAIAKEEEKRRDRIQNQVQPIYHRRRQTPTNGSTAEAVQPPPIPRNRLTLAAAHKRDSWNRSLSTRGRTSIAVGPCVKNQPQQKQAKRRGKPPLPKGHVAEPPSFDKEREYFQEVDAFELLEESPSPKNSWVVGNQSITEPIPLVSSRLEKWLSKKLNLRCEPSSTLSKILETPSTLMDPTYISDWDSTPATSKDPDSTPATPKDHIYISDDQDSRLTTPEKCNKISTSSADEGFKDVKDIDAAIRKLSLASTATSADIDCVDSFASLLEISLIRAWEKWDEKNSSENDHPKEFPEKQVTAALAVAEAAYEFEHRDLHWSTFCQIFLSETYRKMKEVTEDNWEGSFPRTNVLWLLYLVDILLLKKAFVRSSKNERDLRSLKKRLEKYDSAKEAIFDPFFEDLFMEHAKPCE</sequence>
<dbReference type="GO" id="GO:0005634">
    <property type="term" value="C:nucleus"/>
    <property type="evidence" value="ECO:0007669"/>
    <property type="project" value="TreeGrafter"/>
</dbReference>
<evidence type="ECO:0000259" key="10">
    <source>
        <dbReference type="SMART" id="SM01331"/>
    </source>
</evidence>
<dbReference type="GO" id="GO:0000278">
    <property type="term" value="P:mitotic cell cycle"/>
    <property type="evidence" value="ECO:0007669"/>
    <property type="project" value="TreeGrafter"/>
</dbReference>
<proteinExistence type="predicted"/>
<evidence type="ECO:0000256" key="5">
    <source>
        <dbReference type="ARBA" id="ARBA00022777"/>
    </source>
</evidence>
<protein>
    <recommendedName>
        <fullName evidence="1">non-specific serine/threonine protein kinase</fullName>
        <ecNumber evidence="1">2.7.11.1</ecNumber>
    </recommendedName>
</protein>
<dbReference type="GO" id="GO:0072354">
    <property type="term" value="F:histone H3T3 kinase activity"/>
    <property type="evidence" value="ECO:0007669"/>
    <property type="project" value="TreeGrafter"/>
</dbReference>
<evidence type="ECO:0000256" key="6">
    <source>
        <dbReference type="ARBA" id="ARBA00022840"/>
    </source>
</evidence>
<organism evidence="11 12">
    <name type="scientific">Corchorus olitorius</name>
    <dbReference type="NCBI Taxonomy" id="93759"/>
    <lineage>
        <taxon>Eukaryota</taxon>
        <taxon>Viridiplantae</taxon>
        <taxon>Streptophyta</taxon>
        <taxon>Embryophyta</taxon>
        <taxon>Tracheophyta</taxon>
        <taxon>Spermatophyta</taxon>
        <taxon>Magnoliopsida</taxon>
        <taxon>eudicotyledons</taxon>
        <taxon>Gunneridae</taxon>
        <taxon>Pentapetalae</taxon>
        <taxon>rosids</taxon>
        <taxon>malvids</taxon>
        <taxon>Malvales</taxon>
        <taxon>Malvaceae</taxon>
        <taxon>Grewioideae</taxon>
        <taxon>Apeibeae</taxon>
        <taxon>Corchorus</taxon>
    </lineage>
</organism>
<comment type="caution">
    <text evidence="11">The sequence shown here is derived from an EMBL/GenBank/DDBJ whole genome shotgun (WGS) entry which is preliminary data.</text>
</comment>
<evidence type="ECO:0000256" key="1">
    <source>
        <dbReference type="ARBA" id="ARBA00012513"/>
    </source>
</evidence>
<reference evidence="12" key="1">
    <citation type="submission" date="2013-09" db="EMBL/GenBank/DDBJ databases">
        <title>Corchorus olitorius genome sequencing.</title>
        <authorList>
            <person name="Alam M."/>
            <person name="Haque M.S."/>
            <person name="Islam M.S."/>
            <person name="Emdad E.M."/>
            <person name="Islam M.M."/>
            <person name="Ahmed B."/>
            <person name="Halim A."/>
            <person name="Hossen Q.M.M."/>
            <person name="Hossain M.Z."/>
            <person name="Ahmed R."/>
            <person name="Khan M.M."/>
            <person name="Islam R."/>
            <person name="Rashid M.M."/>
            <person name="Khan S.A."/>
            <person name="Rahman M.S."/>
            <person name="Alam M."/>
            <person name="Yahiya A.S."/>
            <person name="Khan M.S."/>
            <person name="Azam M.S."/>
            <person name="Haque T."/>
            <person name="Lashkar M.Z.H."/>
            <person name="Akhand A.I."/>
            <person name="Morshed G."/>
            <person name="Roy S."/>
            <person name="Uddin K.S."/>
            <person name="Rabeya T."/>
            <person name="Hossain A.S."/>
            <person name="Chowdhury A."/>
            <person name="Snigdha A.R."/>
            <person name="Mortoza M.S."/>
            <person name="Matin S.A."/>
            <person name="Hoque S.M.E."/>
            <person name="Islam M.K."/>
            <person name="Roy D.K."/>
            <person name="Haider R."/>
            <person name="Moosa M.M."/>
            <person name="Elias S.M."/>
            <person name="Hasan A.M."/>
            <person name="Jahan S."/>
            <person name="Shafiuddin M."/>
            <person name="Mahmood N."/>
            <person name="Shommy N.S."/>
        </authorList>
    </citation>
    <scope>NUCLEOTIDE SEQUENCE [LARGE SCALE GENOMIC DNA]</scope>
    <source>
        <strain evidence="12">cv. O-4</strain>
    </source>
</reference>
<keyword evidence="4" id="KW-0547">Nucleotide-binding</keyword>
<evidence type="ECO:0000256" key="2">
    <source>
        <dbReference type="ARBA" id="ARBA00022527"/>
    </source>
</evidence>
<dbReference type="SMART" id="SM01331">
    <property type="entry name" value="DUF3635"/>
    <property type="match status" value="1"/>
</dbReference>
<dbReference type="Proteomes" id="UP000187203">
    <property type="component" value="Unassembled WGS sequence"/>
</dbReference>
<evidence type="ECO:0000256" key="9">
    <source>
        <dbReference type="SAM" id="MobiDB-lite"/>
    </source>
</evidence>
<keyword evidence="5" id="KW-0418">Kinase</keyword>
<dbReference type="PANTHER" id="PTHR24419:SF18">
    <property type="entry name" value="SERINE_THREONINE-PROTEIN KINASE HASPIN"/>
    <property type="match status" value="1"/>
</dbReference>
<dbReference type="Pfam" id="PF12330">
    <property type="entry name" value="Haspin_kinase"/>
    <property type="match status" value="1"/>
</dbReference>
<evidence type="ECO:0000256" key="8">
    <source>
        <dbReference type="ARBA" id="ARBA00048679"/>
    </source>
</evidence>
<dbReference type="STRING" id="93759.A0A1R3KQQ8"/>
<evidence type="ECO:0000313" key="12">
    <source>
        <dbReference type="Proteomes" id="UP000187203"/>
    </source>
</evidence>
<keyword evidence="6" id="KW-0067">ATP-binding</keyword>